<dbReference type="PANTHER" id="PTHR42736">
    <property type="entry name" value="PROTEIN-GLUTAMINE GAMMA-GLUTAMYLTRANSFERASE"/>
    <property type="match status" value="1"/>
</dbReference>
<feature type="transmembrane region" description="Helical" evidence="1">
    <location>
        <begin position="557"/>
        <end position="578"/>
    </location>
</feature>
<dbReference type="PANTHER" id="PTHR42736:SF1">
    <property type="entry name" value="PROTEIN-GLUTAMINE GAMMA-GLUTAMYLTRANSFERASE"/>
    <property type="match status" value="1"/>
</dbReference>
<keyword evidence="1" id="KW-1133">Transmembrane helix</keyword>
<keyword evidence="4" id="KW-1185">Reference proteome</keyword>
<feature type="transmembrane region" description="Helical" evidence="1">
    <location>
        <begin position="171"/>
        <end position="193"/>
    </location>
</feature>
<proteinExistence type="predicted"/>
<evidence type="ECO:0000256" key="1">
    <source>
        <dbReference type="SAM" id="Phobius"/>
    </source>
</evidence>
<feature type="transmembrane region" description="Helical" evidence="1">
    <location>
        <begin position="105"/>
        <end position="124"/>
    </location>
</feature>
<dbReference type="EMBL" id="SIXI01000002">
    <property type="protein sequence ID" value="TBO32605.1"/>
    <property type="molecule type" value="Genomic_DNA"/>
</dbReference>
<reference evidence="3 4" key="1">
    <citation type="submission" date="2019-02" db="EMBL/GenBank/DDBJ databases">
        <title>Aquabacterium sp. strain KMB7.</title>
        <authorList>
            <person name="Chen W.-M."/>
        </authorList>
    </citation>
    <scope>NUCLEOTIDE SEQUENCE [LARGE SCALE GENOMIC DNA]</scope>
    <source>
        <strain evidence="3 4">KMB7</strain>
    </source>
</reference>
<sequence>MKIWLNTLTREARDTLWLLGMLALVLVPHVPRLPWWSSTLAALALGWRAWLAVHDAPLPRRPLLMALLAATMACTWLTFGTVLGREAGTALVVMLTTLKSLELRARRDALVCLYLGFFLVLTQFLYDQGIVTAVLMLGAVWGLLVSLVLGQRPLGHPPLREVGGEAARNMLVGLPVMVLLFVLFPRFGPLWALPSDAQGRIGLSDQISLGDVGSLAASQEVALRVKFQGPPPPMNRMYFRGPVLDHFDGQQWQAQVRPPTRQPDVQVGGTPWTYDMTLEPLQLKVLPLLDGTGEVAPAPGTRLPALTRRGLQWEAPLTGERLRLQARAWPVANEGPLEDHLRLREWVQLPPGRNPRTLAWALALRQQPAWREAPASAVVGEVLRHIRSADFRYTLSPGRPPPGEQHLIDRFWFDQQAGFCEHFASAFVVVLRAMDIPSRVVLGYQGAEFNPIDGQFTVRQSHAHAWAEYWQPGRGWVRVDPTAAVAPERIEQPPQLRPLQGLPGMMGDLDPAFLKRWRHAWEAVDHRWNTWVLQYSNSQQMNLLQQLGMRNPDVGSLLHVLGLALGLLGLGGAAWAGWQAWQARKAPWPRLLSALDRALSARIAPPPGPRPASPLAWARHPALANHEALLTRLHGLDALRYGADAQTPTPGMGHQARLPRKARELLREIEQICRHNRGF</sequence>
<evidence type="ECO:0000259" key="2">
    <source>
        <dbReference type="SMART" id="SM00460"/>
    </source>
</evidence>
<dbReference type="InterPro" id="IPR038765">
    <property type="entry name" value="Papain-like_cys_pep_sf"/>
</dbReference>
<keyword evidence="1" id="KW-0472">Membrane</keyword>
<dbReference type="AlphaFoldDB" id="A0A4Q9H3X7"/>
<dbReference type="InterPro" id="IPR002931">
    <property type="entry name" value="Transglutaminase-like"/>
</dbReference>
<evidence type="ECO:0000313" key="3">
    <source>
        <dbReference type="EMBL" id="TBO32605.1"/>
    </source>
</evidence>
<dbReference type="InterPro" id="IPR052901">
    <property type="entry name" value="Bact_TGase-like"/>
</dbReference>
<dbReference type="SUPFAM" id="SSF54001">
    <property type="entry name" value="Cysteine proteinases"/>
    <property type="match status" value="1"/>
</dbReference>
<keyword evidence="1" id="KW-0812">Transmembrane</keyword>
<organism evidence="3 4">
    <name type="scientific">Aquabacterium lacunae</name>
    <dbReference type="NCBI Taxonomy" id="2528630"/>
    <lineage>
        <taxon>Bacteria</taxon>
        <taxon>Pseudomonadati</taxon>
        <taxon>Pseudomonadota</taxon>
        <taxon>Betaproteobacteria</taxon>
        <taxon>Burkholderiales</taxon>
        <taxon>Aquabacterium</taxon>
    </lineage>
</organism>
<protein>
    <submittedName>
        <fullName evidence="3">DUF3488 domain-containing protein</fullName>
    </submittedName>
</protein>
<dbReference type="Gene3D" id="3.10.620.30">
    <property type="match status" value="1"/>
</dbReference>
<dbReference type="Pfam" id="PF11992">
    <property type="entry name" value="TgpA_N"/>
    <property type="match status" value="1"/>
</dbReference>
<dbReference type="Proteomes" id="UP000292120">
    <property type="component" value="Unassembled WGS sequence"/>
</dbReference>
<feature type="transmembrane region" description="Helical" evidence="1">
    <location>
        <begin position="130"/>
        <end position="150"/>
    </location>
</feature>
<feature type="domain" description="Transglutaminase-like" evidence="2">
    <location>
        <begin position="412"/>
        <end position="483"/>
    </location>
</feature>
<dbReference type="OrthoDB" id="9804872at2"/>
<dbReference type="Pfam" id="PF01841">
    <property type="entry name" value="Transglut_core"/>
    <property type="match status" value="1"/>
</dbReference>
<gene>
    <name evidence="3" type="ORF">EYS42_05320</name>
</gene>
<dbReference type="SMART" id="SM00460">
    <property type="entry name" value="TGc"/>
    <property type="match status" value="1"/>
</dbReference>
<dbReference type="InterPro" id="IPR021878">
    <property type="entry name" value="TgpA_N"/>
</dbReference>
<accession>A0A4Q9H3X7</accession>
<comment type="caution">
    <text evidence="3">The sequence shown here is derived from an EMBL/GenBank/DDBJ whole genome shotgun (WGS) entry which is preliminary data.</text>
</comment>
<evidence type="ECO:0000313" key="4">
    <source>
        <dbReference type="Proteomes" id="UP000292120"/>
    </source>
</evidence>
<feature type="transmembrane region" description="Helical" evidence="1">
    <location>
        <begin position="63"/>
        <end position="84"/>
    </location>
</feature>
<name>A0A4Q9H3X7_9BURK</name>
<dbReference type="RefSeq" id="WP_130966817.1">
    <property type="nucleotide sequence ID" value="NZ_SIXI01000002.1"/>
</dbReference>